<dbReference type="InterPro" id="IPR036116">
    <property type="entry name" value="FN3_sf"/>
</dbReference>
<comment type="caution">
    <text evidence="2">The sequence shown here is derived from an EMBL/GenBank/DDBJ whole genome shotgun (WGS) entry which is preliminary data.</text>
</comment>
<organism evidence="2">
    <name type="scientific">candidate division WOR-3 bacterium</name>
    <dbReference type="NCBI Taxonomy" id="2052148"/>
    <lineage>
        <taxon>Bacteria</taxon>
        <taxon>Bacteria division WOR-3</taxon>
    </lineage>
</organism>
<proteinExistence type="predicted"/>
<dbReference type="SUPFAM" id="SSF49265">
    <property type="entry name" value="Fibronectin type III"/>
    <property type="match status" value="1"/>
</dbReference>
<name>A0A7C3F1U6_UNCW3</name>
<sequence length="350" mass="39539">MRKEHVAFAAAPVILLTILVSVLPVTAAEVNHRPCLCSPQLIPLQGSSRNTYLARVRYSDPDNDPPAKVEIYIDGIAYPMRLVKGKAAKGLYQARLTLPAGEHSYYFYAEDVNGLYERYPRYGAKPGPYVGKGKEIYNRMPVLTNGGYQEDFTTGTGVYTFTVRYQDKDGVQPKAVRVNIDGIWHDMELLQGEPADGIYYYQTKLSPGNHFYYFAGVDQCGACQLHPAYGVIHGPKVNEGTNSSPRLIWQKVDPIGGNRGTVFTYYVEYRDPDNDPPARAEVYINGQPHPMQRVFGKNYSGLYRFRTRLYPGAFHNYYFYFEDGKGGCYRYPETGYFHGPVVTFEPGCEL</sequence>
<dbReference type="AlphaFoldDB" id="A0A7C3F1U6"/>
<accession>A0A7C3F1U6</accession>
<gene>
    <name evidence="1" type="ORF">ENP94_08325</name>
    <name evidence="2" type="ORF">ENS16_03970</name>
</gene>
<dbReference type="EMBL" id="DSTU01000004">
    <property type="protein sequence ID" value="HFJ53827.1"/>
    <property type="molecule type" value="Genomic_DNA"/>
</dbReference>
<dbReference type="EMBL" id="DSLG01000008">
    <property type="protein sequence ID" value="HEA87989.1"/>
    <property type="molecule type" value="Genomic_DNA"/>
</dbReference>
<evidence type="ECO:0000313" key="2">
    <source>
        <dbReference type="EMBL" id="HFJ53827.1"/>
    </source>
</evidence>
<reference evidence="2" key="1">
    <citation type="journal article" date="2020" name="mSystems">
        <title>Genome- and Community-Level Interaction Insights into Carbon Utilization and Element Cycling Functions of Hydrothermarchaeota in Hydrothermal Sediment.</title>
        <authorList>
            <person name="Zhou Z."/>
            <person name="Liu Y."/>
            <person name="Xu W."/>
            <person name="Pan J."/>
            <person name="Luo Z.H."/>
            <person name="Li M."/>
        </authorList>
    </citation>
    <scope>NUCLEOTIDE SEQUENCE [LARGE SCALE GENOMIC DNA]</scope>
    <source>
        <strain evidence="1">SpSt-265</strain>
        <strain evidence="2">SpSt-465</strain>
    </source>
</reference>
<protein>
    <submittedName>
        <fullName evidence="2">Uncharacterized protein</fullName>
    </submittedName>
</protein>
<evidence type="ECO:0000313" key="1">
    <source>
        <dbReference type="EMBL" id="HEA87989.1"/>
    </source>
</evidence>